<proteinExistence type="inferred from homology"/>
<dbReference type="PROSITE" id="PS01148">
    <property type="entry name" value="UPF0033"/>
    <property type="match status" value="1"/>
</dbReference>
<gene>
    <name evidence="3" type="ORF">OQ257_04250</name>
</gene>
<reference evidence="3" key="1">
    <citation type="submission" date="2022-11" db="EMBL/GenBank/DDBJ databases">
        <authorList>
            <person name="Kamali M."/>
            <person name="Peak L."/>
            <person name="Go Y.Y."/>
            <person name="Balasuriya U.B.R."/>
            <person name="Carossino M."/>
        </authorList>
    </citation>
    <scope>NUCLEOTIDE SEQUENCE</scope>
    <source>
        <strain evidence="3">4524</strain>
    </source>
</reference>
<dbReference type="RefSeq" id="WP_014992145.1">
    <property type="nucleotide sequence ID" value="NZ_JAPHVQ010000003.1"/>
</dbReference>
<organism evidence="3 4">
    <name type="scientific">Actinobacillus equuli subsp. equuli</name>
    <dbReference type="NCBI Taxonomy" id="202947"/>
    <lineage>
        <taxon>Bacteria</taxon>
        <taxon>Pseudomonadati</taxon>
        <taxon>Pseudomonadota</taxon>
        <taxon>Gammaproteobacteria</taxon>
        <taxon>Pasteurellales</taxon>
        <taxon>Pasteurellaceae</taxon>
        <taxon>Actinobacillus</taxon>
    </lineage>
</organism>
<feature type="domain" description="UPF0033" evidence="2">
    <location>
        <begin position="5"/>
        <end position="29"/>
    </location>
</feature>
<dbReference type="GeneID" id="34291589"/>
<dbReference type="AlphaFoldDB" id="A0A9X4G4Y8"/>
<evidence type="ECO:0000313" key="4">
    <source>
        <dbReference type="Proteomes" id="UP001142444"/>
    </source>
</evidence>
<dbReference type="EMBL" id="JAPHVQ010000003">
    <property type="protein sequence ID" value="MDE8034375.1"/>
    <property type="molecule type" value="Genomic_DNA"/>
</dbReference>
<comment type="similarity">
    <text evidence="1">Belongs to the sulfur carrier protein TusA family.</text>
</comment>
<evidence type="ECO:0000256" key="1">
    <source>
        <dbReference type="ARBA" id="ARBA00008984"/>
    </source>
</evidence>
<protein>
    <submittedName>
        <fullName evidence="3">Sulfurtransferase TusA family protein</fullName>
    </submittedName>
</protein>
<accession>A0A9X4G4Y8</accession>
<reference evidence="3" key="2">
    <citation type="journal article" date="2023" name="Pathogens">
        <title>Pathological Features and Genomic Characterization of an Actinobacillus equuli subsp. equuli Bearing Unique Virulence-Associated Genes from an Adult Horse with Pleuropneumonia.</title>
        <authorList>
            <person name="Kamali M."/>
            <person name="Carossino M."/>
            <person name="Del Piero F."/>
            <person name="Peak L."/>
            <person name="Mitchell M.S."/>
            <person name="Willette J."/>
            <person name="Baker R."/>
            <person name="Li F."/>
            <person name="Kenez A."/>
            <person name="Balasuriya U.B.R."/>
            <person name="Go Y.Y."/>
        </authorList>
    </citation>
    <scope>NUCLEOTIDE SEQUENCE</scope>
    <source>
        <strain evidence="3">4524</strain>
    </source>
</reference>
<keyword evidence="4" id="KW-1185">Reference proteome</keyword>
<dbReference type="InterPro" id="IPR036868">
    <property type="entry name" value="TusA-like_sf"/>
</dbReference>
<dbReference type="Proteomes" id="UP001142444">
    <property type="component" value="Unassembled WGS sequence"/>
</dbReference>
<dbReference type="PANTHER" id="PTHR33279:SF6">
    <property type="entry name" value="SULFUR CARRIER PROTEIN YEDF-RELATED"/>
    <property type="match status" value="1"/>
</dbReference>
<comment type="caution">
    <text evidence="3">The sequence shown here is derived from an EMBL/GenBank/DDBJ whole genome shotgun (WGS) entry which is preliminary data.</text>
</comment>
<evidence type="ECO:0000259" key="2">
    <source>
        <dbReference type="PROSITE" id="PS01148"/>
    </source>
</evidence>
<dbReference type="Gene3D" id="3.30.110.40">
    <property type="entry name" value="TusA-like domain"/>
    <property type="match status" value="1"/>
</dbReference>
<dbReference type="PANTHER" id="PTHR33279">
    <property type="entry name" value="SULFUR CARRIER PROTEIN YEDF-RELATED"/>
    <property type="match status" value="1"/>
</dbReference>
<dbReference type="SUPFAM" id="SSF64307">
    <property type="entry name" value="SirA-like"/>
    <property type="match status" value="1"/>
</dbReference>
<sequence>MQVKLETSGLVCPFPLVEAKDAMAKLNKGDELVIEFDCTQATEAIPNWAAEEGYDVTDFEQIDDAKWTITVVK</sequence>
<dbReference type="InterPro" id="IPR001455">
    <property type="entry name" value="TusA-like"/>
</dbReference>
<name>A0A9X4G4Y8_ACTEU</name>
<dbReference type="CDD" id="cd00291">
    <property type="entry name" value="SirA_YedF_YeeD"/>
    <property type="match status" value="1"/>
</dbReference>
<evidence type="ECO:0000313" key="3">
    <source>
        <dbReference type="EMBL" id="MDE8034375.1"/>
    </source>
</evidence>
<dbReference type="Pfam" id="PF01206">
    <property type="entry name" value="TusA"/>
    <property type="match status" value="1"/>
</dbReference>